<dbReference type="SUPFAM" id="SSF51679">
    <property type="entry name" value="Bacterial luciferase-like"/>
    <property type="match status" value="1"/>
</dbReference>
<dbReference type="EMBL" id="CP023778">
    <property type="protein sequence ID" value="ATL71689.1"/>
    <property type="molecule type" value="Genomic_DNA"/>
</dbReference>
<evidence type="ECO:0000256" key="1">
    <source>
        <dbReference type="ARBA" id="ARBA00023002"/>
    </source>
</evidence>
<dbReference type="Pfam" id="PF00296">
    <property type="entry name" value="Bac_luciferase"/>
    <property type="match status" value="1"/>
</dbReference>
<dbReference type="PANTHER" id="PTHR43244:SF1">
    <property type="entry name" value="5,10-METHYLENETETRAHYDROMETHANOPTERIN REDUCTASE"/>
    <property type="match status" value="1"/>
</dbReference>
<reference evidence="3 4" key="1">
    <citation type="submission" date="2017-10" db="EMBL/GenBank/DDBJ databases">
        <title>Comparative genomics between pathogenic Norcardia.</title>
        <authorList>
            <person name="Zeng L."/>
        </authorList>
    </citation>
    <scope>NUCLEOTIDE SEQUENCE [LARGE SCALE GENOMIC DNA]</scope>
    <source>
        <strain evidence="3 4">NC_YFY_NT001</strain>
    </source>
</reference>
<evidence type="ECO:0000259" key="2">
    <source>
        <dbReference type="Pfam" id="PF00296"/>
    </source>
</evidence>
<dbReference type="InterPro" id="IPR050564">
    <property type="entry name" value="F420-G6PD/mer"/>
</dbReference>
<keyword evidence="1" id="KW-0560">Oxidoreductase</keyword>
<dbReference type="AlphaFoldDB" id="A0A291RWN6"/>
<dbReference type="InterPro" id="IPR036661">
    <property type="entry name" value="Luciferase-like_sf"/>
</dbReference>
<dbReference type="InterPro" id="IPR011251">
    <property type="entry name" value="Luciferase-like_dom"/>
</dbReference>
<name>A0A291RWN6_9NOCA</name>
<dbReference type="Gene3D" id="3.20.20.30">
    <property type="entry name" value="Luciferase-like domain"/>
    <property type="match status" value="1"/>
</dbReference>
<accession>A0A291RWN6</accession>
<dbReference type="KEGG" id="ntp:CRH09_11425"/>
<evidence type="ECO:0000313" key="4">
    <source>
        <dbReference type="Proteomes" id="UP000221961"/>
    </source>
</evidence>
<protein>
    <submittedName>
        <fullName evidence="3">LLM class flavin-dependent oxidoreductase</fullName>
    </submittedName>
</protein>
<dbReference type="Proteomes" id="UP000221961">
    <property type="component" value="Chromosome"/>
</dbReference>
<evidence type="ECO:0000313" key="3">
    <source>
        <dbReference type="EMBL" id="ATL71689.1"/>
    </source>
</evidence>
<dbReference type="GO" id="GO:0016705">
    <property type="term" value="F:oxidoreductase activity, acting on paired donors, with incorporation or reduction of molecular oxygen"/>
    <property type="evidence" value="ECO:0007669"/>
    <property type="project" value="InterPro"/>
</dbReference>
<gene>
    <name evidence="3" type="ORF">CRH09_11425</name>
</gene>
<feature type="domain" description="Luciferase-like" evidence="2">
    <location>
        <begin position="1"/>
        <end position="271"/>
    </location>
</feature>
<organism evidence="3 4">
    <name type="scientific">Nocardia terpenica</name>
    <dbReference type="NCBI Taxonomy" id="455432"/>
    <lineage>
        <taxon>Bacteria</taxon>
        <taxon>Bacillati</taxon>
        <taxon>Actinomycetota</taxon>
        <taxon>Actinomycetes</taxon>
        <taxon>Mycobacteriales</taxon>
        <taxon>Nocardiaceae</taxon>
        <taxon>Nocardia</taxon>
    </lineage>
</organism>
<sequence>MRYGLVAPAGQAQVVAGGPVRGVVELVVGAERRGFDSVWVGDSLLRARIEPLALLAAVSSVTERITLGTAVLIPAYRHPVQAALTIASLDLLAEGRLILGVGGGFPGISEPEFELSGVRFRTRFSHLDDTVHLWRRLWSGNSEPFRGKVLRYDWLPEVPRPHRPGGPPIWLGGITPTALARTTRHYDGWLPYPPDVADYASGLAAIRTARTTSDRADTPLTPALFATIVVDDDPDRARAVLRDYAETTYRMPLERIEQIQVMIAGSADDVASRLNRYVEAGAEHILLRIAAVDPVVFTTQLDRVTGLLERLPRVAPS</sequence>
<proteinExistence type="predicted"/>
<dbReference type="PANTHER" id="PTHR43244">
    <property type="match status" value="1"/>
</dbReference>